<evidence type="ECO:0000313" key="4">
    <source>
        <dbReference type="Proteomes" id="UP000799776"/>
    </source>
</evidence>
<name>A0A9P4LVP4_9PEZI</name>
<sequence length="177" mass="16461">MSPKSLVLFTLVAVAQLAMATPPACLLTAVGGTVNPADIPTICKDSTMPSSISSACSGDASAAMTAFADTCKSAGVTVSDTSKASASASDSASKTGSMTVSATGSAHKTGTATAAASSGMVSATSAAGGSDGGSSGSSTGSAASSTSTPSDTSAGNPFQVGSVGAMAVAAVALVLAY</sequence>
<feature type="compositionally biased region" description="Low complexity" evidence="1">
    <location>
        <begin position="136"/>
        <end position="155"/>
    </location>
</feature>
<dbReference type="EMBL" id="ML978726">
    <property type="protein sequence ID" value="KAF2086162.1"/>
    <property type="molecule type" value="Genomic_DNA"/>
</dbReference>
<protein>
    <recommendedName>
        <fullName evidence="5">Extracellular membrane protein CFEM domain-containing protein</fullName>
    </recommendedName>
</protein>
<dbReference type="OrthoDB" id="4776947at2759"/>
<accession>A0A9P4LVP4</accession>
<feature type="region of interest" description="Disordered" evidence="1">
    <location>
        <begin position="123"/>
        <end position="155"/>
    </location>
</feature>
<organism evidence="3 4">
    <name type="scientific">Saccharata proteae CBS 121410</name>
    <dbReference type="NCBI Taxonomy" id="1314787"/>
    <lineage>
        <taxon>Eukaryota</taxon>
        <taxon>Fungi</taxon>
        <taxon>Dikarya</taxon>
        <taxon>Ascomycota</taxon>
        <taxon>Pezizomycotina</taxon>
        <taxon>Dothideomycetes</taxon>
        <taxon>Dothideomycetes incertae sedis</taxon>
        <taxon>Botryosphaeriales</taxon>
        <taxon>Saccharataceae</taxon>
        <taxon>Saccharata</taxon>
    </lineage>
</organism>
<keyword evidence="2" id="KW-0732">Signal</keyword>
<feature type="region of interest" description="Disordered" evidence="1">
    <location>
        <begin position="82"/>
        <end position="104"/>
    </location>
</feature>
<evidence type="ECO:0000256" key="1">
    <source>
        <dbReference type="SAM" id="MobiDB-lite"/>
    </source>
</evidence>
<dbReference type="AlphaFoldDB" id="A0A9P4LVP4"/>
<reference evidence="3" key="1">
    <citation type="journal article" date="2020" name="Stud. Mycol.">
        <title>101 Dothideomycetes genomes: a test case for predicting lifestyles and emergence of pathogens.</title>
        <authorList>
            <person name="Haridas S."/>
            <person name="Albert R."/>
            <person name="Binder M."/>
            <person name="Bloem J."/>
            <person name="Labutti K."/>
            <person name="Salamov A."/>
            <person name="Andreopoulos B."/>
            <person name="Baker S."/>
            <person name="Barry K."/>
            <person name="Bills G."/>
            <person name="Bluhm B."/>
            <person name="Cannon C."/>
            <person name="Castanera R."/>
            <person name="Culley D."/>
            <person name="Daum C."/>
            <person name="Ezra D."/>
            <person name="Gonzalez J."/>
            <person name="Henrissat B."/>
            <person name="Kuo A."/>
            <person name="Liang C."/>
            <person name="Lipzen A."/>
            <person name="Lutzoni F."/>
            <person name="Magnuson J."/>
            <person name="Mondo S."/>
            <person name="Nolan M."/>
            <person name="Ohm R."/>
            <person name="Pangilinan J."/>
            <person name="Park H.-J."/>
            <person name="Ramirez L."/>
            <person name="Alfaro M."/>
            <person name="Sun H."/>
            <person name="Tritt A."/>
            <person name="Yoshinaga Y."/>
            <person name="Zwiers L.-H."/>
            <person name="Turgeon B."/>
            <person name="Goodwin S."/>
            <person name="Spatafora J."/>
            <person name="Crous P."/>
            <person name="Grigoriev I."/>
        </authorList>
    </citation>
    <scope>NUCLEOTIDE SEQUENCE</scope>
    <source>
        <strain evidence="3">CBS 121410</strain>
    </source>
</reference>
<feature type="signal peptide" evidence="2">
    <location>
        <begin position="1"/>
        <end position="20"/>
    </location>
</feature>
<comment type="caution">
    <text evidence="3">The sequence shown here is derived from an EMBL/GenBank/DDBJ whole genome shotgun (WGS) entry which is preliminary data.</text>
</comment>
<evidence type="ECO:0000313" key="3">
    <source>
        <dbReference type="EMBL" id="KAF2086162.1"/>
    </source>
</evidence>
<dbReference type="Proteomes" id="UP000799776">
    <property type="component" value="Unassembled WGS sequence"/>
</dbReference>
<evidence type="ECO:0000256" key="2">
    <source>
        <dbReference type="SAM" id="SignalP"/>
    </source>
</evidence>
<keyword evidence="4" id="KW-1185">Reference proteome</keyword>
<feature type="chain" id="PRO_5040208314" description="Extracellular membrane protein CFEM domain-containing protein" evidence="2">
    <location>
        <begin position="21"/>
        <end position="177"/>
    </location>
</feature>
<gene>
    <name evidence="3" type="ORF">K490DRAFT_67082</name>
</gene>
<proteinExistence type="predicted"/>
<evidence type="ECO:0008006" key="5">
    <source>
        <dbReference type="Google" id="ProtNLM"/>
    </source>
</evidence>